<evidence type="ECO:0000313" key="2">
    <source>
        <dbReference type="Proteomes" id="UP001054837"/>
    </source>
</evidence>
<reference evidence="1 2" key="1">
    <citation type="submission" date="2021-06" db="EMBL/GenBank/DDBJ databases">
        <title>Caerostris darwini draft genome.</title>
        <authorList>
            <person name="Kono N."/>
            <person name="Arakawa K."/>
        </authorList>
    </citation>
    <scope>NUCLEOTIDE SEQUENCE [LARGE SCALE GENOMIC DNA]</scope>
</reference>
<sequence>MRLQKEEDLLSPSARALHSESLIRHRAGRCPYQCGGQKNCKDIRRPKWPSTGKEKIRKEALTAAVAASKEKKNCSLEKLQARRSLFQSHWKSFYTTSQEGD</sequence>
<name>A0AAV4P9A6_9ARAC</name>
<gene>
    <name evidence="1" type="ORF">CDAR_621611</name>
</gene>
<dbReference type="AlphaFoldDB" id="A0AAV4P9A6"/>
<organism evidence="1 2">
    <name type="scientific">Caerostris darwini</name>
    <dbReference type="NCBI Taxonomy" id="1538125"/>
    <lineage>
        <taxon>Eukaryota</taxon>
        <taxon>Metazoa</taxon>
        <taxon>Ecdysozoa</taxon>
        <taxon>Arthropoda</taxon>
        <taxon>Chelicerata</taxon>
        <taxon>Arachnida</taxon>
        <taxon>Araneae</taxon>
        <taxon>Araneomorphae</taxon>
        <taxon>Entelegynae</taxon>
        <taxon>Araneoidea</taxon>
        <taxon>Araneidae</taxon>
        <taxon>Caerostris</taxon>
    </lineage>
</organism>
<keyword evidence="2" id="KW-1185">Reference proteome</keyword>
<protein>
    <submittedName>
        <fullName evidence="1">Uncharacterized protein</fullName>
    </submittedName>
</protein>
<dbReference type="EMBL" id="BPLQ01002387">
    <property type="protein sequence ID" value="GIX92276.1"/>
    <property type="molecule type" value="Genomic_DNA"/>
</dbReference>
<comment type="caution">
    <text evidence="1">The sequence shown here is derived from an EMBL/GenBank/DDBJ whole genome shotgun (WGS) entry which is preliminary data.</text>
</comment>
<accession>A0AAV4P9A6</accession>
<dbReference type="Proteomes" id="UP001054837">
    <property type="component" value="Unassembled WGS sequence"/>
</dbReference>
<proteinExistence type="predicted"/>
<evidence type="ECO:0000313" key="1">
    <source>
        <dbReference type="EMBL" id="GIX92276.1"/>
    </source>
</evidence>